<dbReference type="GO" id="GO:0004674">
    <property type="term" value="F:protein serine/threonine kinase activity"/>
    <property type="evidence" value="ECO:0007669"/>
    <property type="project" value="UniProtKB-KW"/>
</dbReference>
<feature type="domain" description="Protein kinase" evidence="10">
    <location>
        <begin position="394"/>
        <end position="643"/>
    </location>
</feature>
<dbReference type="InterPro" id="IPR001245">
    <property type="entry name" value="Ser-Thr/Tyr_kinase_cat_dom"/>
</dbReference>
<comment type="caution">
    <text evidence="11">The sequence shown here is derived from an EMBL/GenBank/DDBJ whole genome shotgun (WGS) entry which is preliminary data.</text>
</comment>
<dbReference type="PROSITE" id="PS50011">
    <property type="entry name" value="PROTEIN_KINASE_DOM"/>
    <property type="match status" value="1"/>
</dbReference>
<evidence type="ECO:0000256" key="6">
    <source>
        <dbReference type="ARBA" id="ARBA00022840"/>
    </source>
</evidence>
<evidence type="ECO:0000259" key="10">
    <source>
        <dbReference type="PROSITE" id="PS50011"/>
    </source>
</evidence>
<dbReference type="PROSITE" id="PS00107">
    <property type="entry name" value="PROTEIN_KINASE_ATP"/>
    <property type="match status" value="1"/>
</dbReference>
<name>A0AAV6IGN6_9ERIC</name>
<dbReference type="PROSITE" id="PS00108">
    <property type="entry name" value="PROTEIN_KINASE_ST"/>
    <property type="match status" value="1"/>
</dbReference>
<keyword evidence="6 8" id="KW-0067">ATP-binding</keyword>
<dbReference type="Pfam" id="PF12819">
    <property type="entry name" value="Malectin_like"/>
    <property type="match status" value="1"/>
</dbReference>
<dbReference type="GO" id="GO:0004714">
    <property type="term" value="F:transmembrane receptor protein tyrosine kinase activity"/>
    <property type="evidence" value="ECO:0007669"/>
    <property type="project" value="InterPro"/>
</dbReference>
<dbReference type="InterPro" id="IPR017441">
    <property type="entry name" value="Protein_kinase_ATP_BS"/>
</dbReference>
<organism evidence="11 12">
    <name type="scientific">Rhododendron griersonianum</name>
    <dbReference type="NCBI Taxonomy" id="479676"/>
    <lineage>
        <taxon>Eukaryota</taxon>
        <taxon>Viridiplantae</taxon>
        <taxon>Streptophyta</taxon>
        <taxon>Embryophyta</taxon>
        <taxon>Tracheophyta</taxon>
        <taxon>Spermatophyta</taxon>
        <taxon>Magnoliopsida</taxon>
        <taxon>eudicotyledons</taxon>
        <taxon>Gunneridae</taxon>
        <taxon>Pentapetalae</taxon>
        <taxon>asterids</taxon>
        <taxon>Ericales</taxon>
        <taxon>Ericaceae</taxon>
        <taxon>Ericoideae</taxon>
        <taxon>Rhodoreae</taxon>
        <taxon>Rhododendron</taxon>
    </lineage>
</organism>
<evidence type="ECO:0000313" key="11">
    <source>
        <dbReference type="EMBL" id="KAG5527691.1"/>
    </source>
</evidence>
<keyword evidence="5" id="KW-0418">Kinase</keyword>
<keyword evidence="2" id="KW-0723">Serine/threonine-protein kinase</keyword>
<dbReference type="InterPro" id="IPR008271">
    <property type="entry name" value="Ser/Thr_kinase_AS"/>
</dbReference>
<protein>
    <recommendedName>
        <fullName evidence="10">Protein kinase domain-containing protein</fullName>
    </recommendedName>
</protein>
<dbReference type="GO" id="GO:0005886">
    <property type="term" value="C:plasma membrane"/>
    <property type="evidence" value="ECO:0007669"/>
    <property type="project" value="TreeGrafter"/>
</dbReference>
<proteinExistence type="predicted"/>
<dbReference type="FunFam" id="3.30.200.20:FF:000039">
    <property type="entry name" value="receptor-like protein kinase FERONIA"/>
    <property type="match status" value="1"/>
</dbReference>
<dbReference type="Gene3D" id="3.30.200.20">
    <property type="entry name" value="Phosphorylase Kinase, domain 1"/>
    <property type="match status" value="2"/>
</dbReference>
<dbReference type="Pfam" id="PF07714">
    <property type="entry name" value="PK_Tyr_Ser-Thr"/>
    <property type="match status" value="1"/>
</dbReference>
<reference evidence="11" key="1">
    <citation type="submission" date="2020-08" db="EMBL/GenBank/DDBJ databases">
        <title>Plant Genome Project.</title>
        <authorList>
            <person name="Zhang R.-G."/>
        </authorList>
    </citation>
    <scope>NUCLEOTIDE SEQUENCE</scope>
    <source>
        <strain evidence="11">WSP0</strain>
        <tissue evidence="11">Leaf</tissue>
    </source>
</reference>
<evidence type="ECO:0000313" key="12">
    <source>
        <dbReference type="Proteomes" id="UP000823749"/>
    </source>
</evidence>
<dbReference type="GO" id="GO:0005524">
    <property type="term" value="F:ATP binding"/>
    <property type="evidence" value="ECO:0007669"/>
    <property type="project" value="UniProtKB-UniRule"/>
</dbReference>
<keyword evidence="9" id="KW-0732">Signal</keyword>
<keyword evidence="7" id="KW-0325">Glycoprotein</keyword>
<evidence type="ECO:0000256" key="9">
    <source>
        <dbReference type="SAM" id="SignalP"/>
    </source>
</evidence>
<dbReference type="SUPFAM" id="SSF56112">
    <property type="entry name" value="Protein kinase-like (PK-like)"/>
    <property type="match status" value="2"/>
</dbReference>
<accession>A0AAV6IGN6</accession>
<keyword evidence="4 8" id="KW-0547">Nucleotide-binding</keyword>
<dbReference type="InterPro" id="IPR045272">
    <property type="entry name" value="ANXUR1/2-like"/>
</dbReference>
<dbReference type="Gene3D" id="2.60.120.430">
    <property type="entry name" value="Galactose-binding lectin"/>
    <property type="match status" value="1"/>
</dbReference>
<evidence type="ECO:0000256" key="5">
    <source>
        <dbReference type="ARBA" id="ARBA00022777"/>
    </source>
</evidence>
<dbReference type="PANTHER" id="PTHR27003:SF88">
    <property type="entry name" value="RECEPTOR-LIKE PROTEIN KINASE THESEUS 1"/>
    <property type="match status" value="1"/>
</dbReference>
<dbReference type="PANTHER" id="PTHR27003">
    <property type="entry name" value="OS07G0166700 PROTEIN"/>
    <property type="match status" value="1"/>
</dbReference>
<evidence type="ECO:0000256" key="1">
    <source>
        <dbReference type="ARBA" id="ARBA00004479"/>
    </source>
</evidence>
<dbReference type="InterPro" id="IPR000719">
    <property type="entry name" value="Prot_kinase_dom"/>
</dbReference>
<evidence type="ECO:0000256" key="7">
    <source>
        <dbReference type="ARBA" id="ARBA00023180"/>
    </source>
</evidence>
<sequence>MDSYLLSMIVLLYFFLHQSTFSQAINSPNLYSQQLDHIAVNCGSSGNSTAEDTRQWTGDAGSHYITSLHGSKSKLISSKATDQTLPYDPIPYAIARILRWPFAYTFRVTPGQKFIRLNFYPASYRGCFKRSKDFLTVKAGPYTLLSNFSASLTADALGLQCLVKEYCVDMEDQPLIVTFFPSRSGNSDEMYAFVNGIEIISIPAALYRTHEGTPAAQIIGKSDQFTVDKSFALENVHRLNIGGSSISSTEDTAMLRDWYEDTNYLLEKSSVKPVTTTIRIKYTSIPPYTAPQKVYQTSWSMVAESKGDLIKWSGGNGVAVYKDYVVMMEGDRMEGKRDLLIALCPHNHGWMEPIDATLKGLGENRAGRNLSSSTSEGLCRHFSLAELISETNNFDDELVIGSGGFGKVYKALIDVGATTVALKRLTLKSKQGAKEFWTEIVMLSKLRHTHLVSLLGYCDEHSEMIIVYEFMEHGAARGLDYLHTGIRHGIIHRDVKTTNILLDKGLIAKISDFRLSKVGSTSHSQTYVSTDVKGTFGYLDPEYFSTRRLTMKSDVFAVGVVMLEVLCGRPAVDMRLEEEQHSLALWAHQCIKEEKLDQLIDPSLREQISPRCLKVFVEVANNCLDRLPKGRPTMAVVVVRLVYALASERAVNKQFCENERDDSLPRGDAPSFSSLALYSENTQGQSRSKGNDILLGEGGFGNVYKGWLIEKNGSRLVFAVKKWTAEGMQGVDEWLSYDAKMSDFGLAKLGPSSFQTHLTTRVTGTTSYTALEYIATGHLDHEERCVWLRCGIG</sequence>
<dbReference type="GO" id="GO:0009506">
    <property type="term" value="C:plasmodesma"/>
    <property type="evidence" value="ECO:0007669"/>
    <property type="project" value="TreeGrafter"/>
</dbReference>
<dbReference type="InterPro" id="IPR011009">
    <property type="entry name" value="Kinase-like_dom_sf"/>
</dbReference>
<evidence type="ECO:0000256" key="8">
    <source>
        <dbReference type="PROSITE-ProRule" id="PRU10141"/>
    </source>
</evidence>
<dbReference type="Proteomes" id="UP000823749">
    <property type="component" value="Chromosome 10"/>
</dbReference>
<dbReference type="SMART" id="SM00220">
    <property type="entry name" value="S_TKc"/>
    <property type="match status" value="1"/>
</dbReference>
<evidence type="ECO:0000256" key="3">
    <source>
        <dbReference type="ARBA" id="ARBA00022679"/>
    </source>
</evidence>
<comment type="subcellular location">
    <subcellularLocation>
        <location evidence="1">Membrane</location>
        <topology evidence="1">Single-pass type I membrane protein</topology>
    </subcellularLocation>
</comment>
<evidence type="ECO:0000256" key="4">
    <source>
        <dbReference type="ARBA" id="ARBA00022741"/>
    </source>
</evidence>
<dbReference type="AlphaFoldDB" id="A0AAV6IGN6"/>
<feature type="signal peptide" evidence="9">
    <location>
        <begin position="1"/>
        <end position="24"/>
    </location>
</feature>
<dbReference type="InterPro" id="IPR024788">
    <property type="entry name" value="Malectin-like_Carb-bd_dom"/>
</dbReference>
<dbReference type="FunFam" id="2.60.120.430:FF:000003">
    <property type="entry name" value="FERONIA receptor-like kinase"/>
    <property type="match status" value="1"/>
</dbReference>
<feature type="binding site" evidence="8">
    <location>
        <position position="423"/>
    </location>
    <ligand>
        <name>ATP</name>
        <dbReference type="ChEBI" id="CHEBI:30616"/>
    </ligand>
</feature>
<dbReference type="Gene3D" id="1.10.510.10">
    <property type="entry name" value="Transferase(Phosphotransferase) domain 1"/>
    <property type="match status" value="1"/>
</dbReference>
<feature type="chain" id="PRO_5043349788" description="Protein kinase domain-containing protein" evidence="9">
    <location>
        <begin position="25"/>
        <end position="793"/>
    </location>
</feature>
<evidence type="ECO:0000256" key="2">
    <source>
        <dbReference type="ARBA" id="ARBA00022527"/>
    </source>
</evidence>
<keyword evidence="12" id="KW-1185">Reference proteome</keyword>
<keyword evidence="3" id="KW-0808">Transferase</keyword>
<gene>
    <name evidence="11" type="ORF">RHGRI_028582</name>
</gene>
<dbReference type="Pfam" id="PF00069">
    <property type="entry name" value="Pkinase"/>
    <property type="match status" value="1"/>
</dbReference>
<dbReference type="EMBL" id="JACTNZ010000010">
    <property type="protein sequence ID" value="KAG5527691.1"/>
    <property type="molecule type" value="Genomic_DNA"/>
</dbReference>